<dbReference type="GeneID" id="93640431"/>
<keyword evidence="8" id="KW-0808">Transferase</keyword>
<evidence type="ECO:0000313" key="9">
    <source>
        <dbReference type="Proteomes" id="UP000220341"/>
    </source>
</evidence>
<sequence>MNNTLKNQVCNLSPGTEIQGKWHHVHYKILEKLGVGATGVVYLVQLVNGTLAALKISFSNMSVTAEVNVLKKLSQVKDKVLGPRLLDVDDWSYGSHALSFYVMEYVKGQPLLSFISTRGTEWLQVFASQLLTDLENLHEEGWVFGDLKPENLVVTSNPVKVRWIDVGGTTLQGRSIKEFTDFYDRAHWGLGSRKAEPTYDLFAVSMVLIHAAYGKRINKTDKPAEQLKQFILTTKQLEPFGDVLYQAVTGKYKSAKEMKTEVLSVEKRRGAKSKGTKPQNVRQPSAPRVKVKKKRSHVLETLLLCTSVMLIYILYLFIQVL</sequence>
<keyword evidence="8" id="KW-0723">Serine/threonine-protein kinase</keyword>
<keyword evidence="5" id="KW-0812">Transmembrane</keyword>
<evidence type="ECO:0000313" key="10">
    <source>
        <dbReference type="Proteomes" id="UP001213771"/>
    </source>
</evidence>
<dbReference type="SMART" id="SM00220">
    <property type="entry name" value="S_TKc"/>
    <property type="match status" value="1"/>
</dbReference>
<protein>
    <submittedName>
        <fullName evidence="7">Protein kinase family protein</fullName>
    </submittedName>
    <submittedName>
        <fullName evidence="8">Serine/threonine protein kinase</fullName>
    </submittedName>
</protein>
<dbReference type="PROSITE" id="PS00107">
    <property type="entry name" value="PROTEIN_KINASE_ATP"/>
    <property type="match status" value="1"/>
</dbReference>
<reference evidence="7 10" key="2">
    <citation type="submission" date="2023-02" db="EMBL/GenBank/DDBJ databases">
        <authorList>
            <person name="Olszewska D."/>
        </authorList>
    </citation>
    <scope>NUCLEOTIDE SEQUENCE [LARGE SCALE GENOMIC DNA]</scope>
    <source>
        <strain evidence="7 10">FDU301</strain>
    </source>
</reference>
<dbReference type="SUPFAM" id="SSF56112">
    <property type="entry name" value="Protein kinase-like (PK-like)"/>
    <property type="match status" value="1"/>
</dbReference>
<keyword evidence="5" id="KW-1133">Transmembrane helix</keyword>
<organism evidence="8 9">
    <name type="scientific">Priestia megaterium</name>
    <name type="common">Bacillus megaterium</name>
    <dbReference type="NCBI Taxonomy" id="1404"/>
    <lineage>
        <taxon>Bacteria</taxon>
        <taxon>Bacillati</taxon>
        <taxon>Bacillota</taxon>
        <taxon>Bacilli</taxon>
        <taxon>Bacillales</taxon>
        <taxon>Bacillaceae</taxon>
        <taxon>Priestia</taxon>
    </lineage>
</organism>
<dbReference type="Proteomes" id="UP000220341">
    <property type="component" value="Unassembled WGS sequence"/>
</dbReference>
<feature type="transmembrane region" description="Helical" evidence="5">
    <location>
        <begin position="298"/>
        <end position="318"/>
    </location>
</feature>
<keyword evidence="5" id="KW-0472">Membrane</keyword>
<comment type="caution">
    <text evidence="8">The sequence shown here is derived from an EMBL/GenBank/DDBJ whole genome shotgun (WGS) entry which is preliminary data.</text>
</comment>
<keyword evidence="1 3" id="KW-0547">Nucleotide-binding</keyword>
<dbReference type="RefSeq" id="WP_034654932.1">
    <property type="nucleotide sequence ID" value="NZ_CATKPS010000026.1"/>
</dbReference>
<dbReference type="InterPro" id="IPR011009">
    <property type="entry name" value="Kinase-like_dom_sf"/>
</dbReference>
<dbReference type="InterPro" id="IPR000719">
    <property type="entry name" value="Prot_kinase_dom"/>
</dbReference>
<dbReference type="EMBL" id="JARAOX010000094">
    <property type="protein sequence ID" value="MDD9781193.1"/>
    <property type="molecule type" value="Genomic_DNA"/>
</dbReference>
<feature type="domain" description="Protein kinase" evidence="6">
    <location>
        <begin position="27"/>
        <end position="321"/>
    </location>
</feature>
<keyword evidence="8" id="KW-0418">Kinase</keyword>
<gene>
    <name evidence="8" type="ORF">CN497_16780</name>
    <name evidence="7" type="ORF">PVE99_01900</name>
</gene>
<evidence type="ECO:0000256" key="2">
    <source>
        <dbReference type="ARBA" id="ARBA00022840"/>
    </source>
</evidence>
<evidence type="ECO:0000256" key="1">
    <source>
        <dbReference type="ARBA" id="ARBA00022741"/>
    </source>
</evidence>
<evidence type="ECO:0000256" key="4">
    <source>
        <dbReference type="SAM" id="MobiDB-lite"/>
    </source>
</evidence>
<evidence type="ECO:0000313" key="7">
    <source>
        <dbReference type="EMBL" id="MDD9781193.1"/>
    </source>
</evidence>
<accession>A0A109GJY4</accession>
<dbReference type="Gene3D" id="1.10.510.10">
    <property type="entry name" value="Transferase(Phosphotransferase) domain 1"/>
    <property type="match status" value="1"/>
</dbReference>
<feature type="binding site" evidence="3">
    <location>
        <position position="55"/>
    </location>
    <ligand>
        <name>ATP</name>
        <dbReference type="ChEBI" id="CHEBI:30616"/>
    </ligand>
</feature>
<proteinExistence type="predicted"/>
<dbReference type="Proteomes" id="UP001213771">
    <property type="component" value="Unassembled WGS sequence"/>
</dbReference>
<feature type="region of interest" description="Disordered" evidence="4">
    <location>
        <begin position="266"/>
        <end position="289"/>
    </location>
</feature>
<dbReference type="GO" id="GO:0005524">
    <property type="term" value="F:ATP binding"/>
    <property type="evidence" value="ECO:0007669"/>
    <property type="project" value="UniProtKB-UniRule"/>
</dbReference>
<dbReference type="Pfam" id="PF00069">
    <property type="entry name" value="Pkinase"/>
    <property type="match status" value="1"/>
</dbReference>
<dbReference type="PROSITE" id="PS50011">
    <property type="entry name" value="PROTEIN_KINASE_DOM"/>
    <property type="match status" value="1"/>
</dbReference>
<keyword evidence="2 3" id="KW-0067">ATP-binding</keyword>
<reference evidence="8 9" key="1">
    <citation type="submission" date="2017-09" db="EMBL/GenBank/DDBJ databases">
        <title>Large-scale bioinformatics analysis of Bacillus genomes uncovers conserved roles of natural products in bacterial physiology.</title>
        <authorList>
            <consortium name="Agbiome Team Llc"/>
            <person name="Bleich R.M."/>
            <person name="Kirk G.J."/>
            <person name="Santa Maria K.C."/>
            <person name="Allen S.E."/>
            <person name="Farag S."/>
            <person name="Shank E.A."/>
            <person name="Bowers A."/>
        </authorList>
    </citation>
    <scope>NUCLEOTIDE SEQUENCE [LARGE SCALE GENOMIC DNA]</scope>
    <source>
        <strain evidence="8 9">AFS003013</strain>
    </source>
</reference>
<dbReference type="AlphaFoldDB" id="A0A109GJY4"/>
<dbReference type="GO" id="GO:0004674">
    <property type="term" value="F:protein serine/threonine kinase activity"/>
    <property type="evidence" value="ECO:0007669"/>
    <property type="project" value="UniProtKB-KW"/>
</dbReference>
<dbReference type="PANTHER" id="PTHR24056">
    <property type="entry name" value="CELL DIVISION PROTEIN KINASE"/>
    <property type="match status" value="1"/>
</dbReference>
<evidence type="ECO:0000259" key="6">
    <source>
        <dbReference type="PROSITE" id="PS50011"/>
    </source>
</evidence>
<name>A0A109GJY4_PRIMG</name>
<evidence type="ECO:0000256" key="5">
    <source>
        <dbReference type="SAM" id="Phobius"/>
    </source>
</evidence>
<dbReference type="InterPro" id="IPR017441">
    <property type="entry name" value="Protein_kinase_ATP_BS"/>
</dbReference>
<evidence type="ECO:0000256" key="3">
    <source>
        <dbReference type="PROSITE-ProRule" id="PRU10141"/>
    </source>
</evidence>
<evidence type="ECO:0000313" key="8">
    <source>
        <dbReference type="EMBL" id="PES36608.1"/>
    </source>
</evidence>
<dbReference type="EMBL" id="NTYW01000015">
    <property type="protein sequence ID" value="PES36608.1"/>
    <property type="molecule type" value="Genomic_DNA"/>
</dbReference>
<dbReference type="InterPro" id="IPR050108">
    <property type="entry name" value="CDK"/>
</dbReference>